<proteinExistence type="predicted"/>
<name>A0A1B1TFP9_9ARCH</name>
<dbReference type="AlphaFoldDB" id="A0A1B1TFP9"/>
<accession>A0A1B1TFP9</accession>
<evidence type="ECO:0000313" key="1">
    <source>
        <dbReference type="EMBL" id="ANV81109.1"/>
    </source>
</evidence>
<sequence length="91" mass="10881">MTKITQKLLTEEKIPIAPFNGEDFDKLNISVDGYKAQCFILERWGTNKIIIQYEEKHPKWNYCFITKYFHFEKPGEMLWGHRGEKMHIAIC</sequence>
<reference evidence="1" key="2">
    <citation type="journal article" date="2015" name="ISME J.">
        <title>A new class of marine Euryarchaeota group II from the Mediterranean deep chlorophyll maximum.</title>
        <authorList>
            <person name="Martin-Cuadrado A.B."/>
            <person name="Garcia-Heredia I."/>
            <person name="Molto A.G."/>
            <person name="Lopez-Ubeda R."/>
            <person name="Kimes N."/>
            <person name="Lopez-Garcia P."/>
            <person name="Moreira D."/>
            <person name="Rodriguez-Valera F."/>
        </authorList>
    </citation>
    <scope>NUCLEOTIDE SEQUENCE</scope>
</reference>
<protein>
    <submittedName>
        <fullName evidence="1">Uncharacterized protein</fullName>
    </submittedName>
</protein>
<organism evidence="1">
    <name type="scientific">uncultured Poseidoniia archaeon</name>
    <dbReference type="NCBI Taxonomy" id="1697135"/>
    <lineage>
        <taxon>Archaea</taxon>
        <taxon>Methanobacteriati</taxon>
        <taxon>Thermoplasmatota</taxon>
        <taxon>Candidatus Poseidoniia</taxon>
        <taxon>environmental samples</taxon>
    </lineage>
</organism>
<dbReference type="EMBL" id="KP211923">
    <property type="protein sequence ID" value="ANV81109.1"/>
    <property type="molecule type" value="Genomic_DNA"/>
</dbReference>
<reference evidence="1" key="1">
    <citation type="submission" date="2014-11" db="EMBL/GenBank/DDBJ databases">
        <authorList>
            <person name="Zhu J."/>
            <person name="Qi W."/>
            <person name="Song R."/>
        </authorList>
    </citation>
    <scope>NUCLEOTIDE SEQUENCE</scope>
</reference>